<dbReference type="Pfam" id="PF00270">
    <property type="entry name" value="DEAD"/>
    <property type="match status" value="1"/>
</dbReference>
<evidence type="ECO:0000259" key="9">
    <source>
        <dbReference type="PROSITE" id="PS51194"/>
    </source>
</evidence>
<evidence type="ECO:0000256" key="2">
    <source>
        <dbReference type="ARBA" id="ARBA00022741"/>
    </source>
</evidence>
<evidence type="ECO:0000256" key="1">
    <source>
        <dbReference type="ARBA" id="ARBA00012552"/>
    </source>
</evidence>
<dbReference type="Pfam" id="PF00271">
    <property type="entry name" value="Helicase_C"/>
    <property type="match status" value="1"/>
</dbReference>
<keyword evidence="6" id="KW-0694">RNA-binding</keyword>
<dbReference type="CDD" id="cd18787">
    <property type="entry name" value="SF2_C_DEAD"/>
    <property type="match status" value="1"/>
</dbReference>
<dbReference type="InterPro" id="IPR014014">
    <property type="entry name" value="RNA_helicase_DEAD_Q_motif"/>
</dbReference>
<dbReference type="Gene3D" id="3.40.50.300">
    <property type="entry name" value="P-loop containing nucleotide triphosphate hydrolases"/>
    <property type="match status" value="2"/>
</dbReference>
<evidence type="ECO:0000313" key="11">
    <source>
        <dbReference type="EMBL" id="QHS82844.1"/>
    </source>
</evidence>
<dbReference type="PANTHER" id="PTHR47959">
    <property type="entry name" value="ATP-DEPENDENT RNA HELICASE RHLE-RELATED"/>
    <property type="match status" value="1"/>
</dbReference>
<dbReference type="PROSITE" id="PS51195">
    <property type="entry name" value="Q_MOTIF"/>
    <property type="match status" value="1"/>
</dbReference>
<dbReference type="SMART" id="SM00490">
    <property type="entry name" value="HELICc"/>
    <property type="match status" value="1"/>
</dbReference>
<reference evidence="11" key="1">
    <citation type="journal article" date="2020" name="Nature">
        <title>Giant virus diversity and host interactions through global metagenomics.</title>
        <authorList>
            <person name="Schulz F."/>
            <person name="Roux S."/>
            <person name="Paez-Espino D."/>
            <person name="Jungbluth S."/>
            <person name="Walsh D.A."/>
            <person name="Denef V.J."/>
            <person name="McMahon K.D."/>
            <person name="Konstantinidis K.T."/>
            <person name="Eloe-Fadrosh E.A."/>
            <person name="Kyrpides N.C."/>
            <person name="Woyke T."/>
        </authorList>
    </citation>
    <scope>NUCLEOTIDE SEQUENCE</scope>
    <source>
        <strain evidence="11">GVMAG-S-1101171-111</strain>
    </source>
</reference>
<evidence type="ECO:0000259" key="8">
    <source>
        <dbReference type="PROSITE" id="PS51192"/>
    </source>
</evidence>
<dbReference type="InterPro" id="IPR000629">
    <property type="entry name" value="RNA-helicase_DEAD-box_CS"/>
</dbReference>
<name>A0A6C0ASR5_9ZZZZ</name>
<dbReference type="FunFam" id="3.40.50.300:FF:000849">
    <property type="entry name" value="ATP-dependent RNA helicase DBP5"/>
    <property type="match status" value="1"/>
</dbReference>
<dbReference type="PROSITE" id="PS51192">
    <property type="entry name" value="HELICASE_ATP_BIND_1"/>
    <property type="match status" value="1"/>
</dbReference>
<keyword evidence="2" id="KW-0547">Nucleotide-binding</keyword>
<dbReference type="InterPro" id="IPR001650">
    <property type="entry name" value="Helicase_C-like"/>
</dbReference>
<dbReference type="SMART" id="SM00487">
    <property type="entry name" value="DEXDc"/>
    <property type="match status" value="1"/>
</dbReference>
<evidence type="ECO:0000256" key="5">
    <source>
        <dbReference type="ARBA" id="ARBA00022840"/>
    </source>
</evidence>
<keyword evidence="5" id="KW-0067">ATP-binding</keyword>
<sequence length="401" mass="45519">MEITETSNNTIDNISKNNELSKNELSKTISSWDDLNLKDDLLRGIYAYGFENPSDVQKKAILPIIELHDIIAQAQSGTGKTGTFSIATLQRVDVTQNEIQAIIIAPTHELAKQISSVITHLGSFLDGLRVKTIIGGSSIQEDAASMKANPPHIIVGCAGRIYDMMRRNHLNTNSVKLFVLDEADEMLSQGFKEQIYNIFQYFNDKIQVALFSATMPDEILSLTKKFMRNPVKIIMKKEELNLECIEQHYIALQDDRDKFAMLKNIFSIISLNQCIIYCNSVKRVIDLYNAMIDEGFSVCAIHSSMDKLERDQMFMKFRNGAFRVLISSNITARGIDVQQVSTVINFDVPSCVHTYLHRIGRSGRWGRKGLAINFITRADRNQLRIIENHYKINITEFNPNT</sequence>
<proteinExistence type="predicted"/>
<dbReference type="InterPro" id="IPR011545">
    <property type="entry name" value="DEAD/DEAH_box_helicase_dom"/>
</dbReference>
<dbReference type="GO" id="GO:0005524">
    <property type="term" value="F:ATP binding"/>
    <property type="evidence" value="ECO:0007669"/>
    <property type="project" value="UniProtKB-KW"/>
</dbReference>
<dbReference type="GO" id="GO:0003724">
    <property type="term" value="F:RNA helicase activity"/>
    <property type="evidence" value="ECO:0007669"/>
    <property type="project" value="UniProtKB-EC"/>
</dbReference>
<dbReference type="SUPFAM" id="SSF52540">
    <property type="entry name" value="P-loop containing nucleoside triphosphate hydrolases"/>
    <property type="match status" value="1"/>
</dbReference>
<protein>
    <recommendedName>
        <fullName evidence="1">RNA helicase</fullName>
        <ecNumber evidence="1">3.6.4.13</ecNumber>
    </recommendedName>
</protein>
<evidence type="ECO:0000256" key="3">
    <source>
        <dbReference type="ARBA" id="ARBA00022801"/>
    </source>
</evidence>
<feature type="domain" description="Helicase ATP-binding" evidence="8">
    <location>
        <begin position="61"/>
        <end position="233"/>
    </location>
</feature>
<comment type="catalytic activity">
    <reaction evidence="7">
        <text>ATP + H2O = ADP + phosphate + H(+)</text>
        <dbReference type="Rhea" id="RHEA:13065"/>
        <dbReference type="ChEBI" id="CHEBI:15377"/>
        <dbReference type="ChEBI" id="CHEBI:15378"/>
        <dbReference type="ChEBI" id="CHEBI:30616"/>
        <dbReference type="ChEBI" id="CHEBI:43474"/>
        <dbReference type="ChEBI" id="CHEBI:456216"/>
        <dbReference type="EC" id="3.6.4.13"/>
    </reaction>
</comment>
<dbReference type="GO" id="GO:0016787">
    <property type="term" value="F:hydrolase activity"/>
    <property type="evidence" value="ECO:0007669"/>
    <property type="project" value="UniProtKB-KW"/>
</dbReference>
<dbReference type="PANTHER" id="PTHR47959:SF1">
    <property type="entry name" value="ATP-DEPENDENT RNA HELICASE DBPA"/>
    <property type="match status" value="1"/>
</dbReference>
<dbReference type="EC" id="3.6.4.13" evidence="1"/>
<dbReference type="PROSITE" id="PS00039">
    <property type="entry name" value="DEAD_ATP_HELICASE"/>
    <property type="match status" value="1"/>
</dbReference>
<accession>A0A6C0ASR5</accession>
<dbReference type="InterPro" id="IPR014001">
    <property type="entry name" value="Helicase_ATP-bd"/>
</dbReference>
<evidence type="ECO:0000259" key="10">
    <source>
        <dbReference type="PROSITE" id="PS51195"/>
    </source>
</evidence>
<keyword evidence="3" id="KW-0378">Hydrolase</keyword>
<dbReference type="AlphaFoldDB" id="A0A6C0ASR5"/>
<dbReference type="InterPro" id="IPR050079">
    <property type="entry name" value="DEAD_box_RNA_helicase"/>
</dbReference>
<dbReference type="PROSITE" id="PS51194">
    <property type="entry name" value="HELICASE_CTER"/>
    <property type="match status" value="1"/>
</dbReference>
<keyword evidence="4" id="KW-0347">Helicase</keyword>
<feature type="domain" description="DEAD-box RNA helicase Q" evidence="10">
    <location>
        <begin position="30"/>
        <end position="58"/>
    </location>
</feature>
<evidence type="ECO:0000256" key="6">
    <source>
        <dbReference type="ARBA" id="ARBA00022884"/>
    </source>
</evidence>
<evidence type="ECO:0000256" key="4">
    <source>
        <dbReference type="ARBA" id="ARBA00022806"/>
    </source>
</evidence>
<dbReference type="EMBL" id="MN740806">
    <property type="protein sequence ID" value="QHS82844.1"/>
    <property type="molecule type" value="Genomic_DNA"/>
</dbReference>
<dbReference type="GO" id="GO:0005829">
    <property type="term" value="C:cytosol"/>
    <property type="evidence" value="ECO:0007669"/>
    <property type="project" value="TreeGrafter"/>
</dbReference>
<dbReference type="InterPro" id="IPR027417">
    <property type="entry name" value="P-loop_NTPase"/>
</dbReference>
<evidence type="ECO:0000256" key="7">
    <source>
        <dbReference type="ARBA" id="ARBA00047984"/>
    </source>
</evidence>
<feature type="domain" description="Helicase C-terminal" evidence="9">
    <location>
        <begin position="244"/>
        <end position="401"/>
    </location>
</feature>
<dbReference type="GO" id="GO:0003723">
    <property type="term" value="F:RNA binding"/>
    <property type="evidence" value="ECO:0007669"/>
    <property type="project" value="UniProtKB-KW"/>
</dbReference>
<organism evidence="11">
    <name type="scientific">viral metagenome</name>
    <dbReference type="NCBI Taxonomy" id="1070528"/>
    <lineage>
        <taxon>unclassified sequences</taxon>
        <taxon>metagenomes</taxon>
        <taxon>organismal metagenomes</taxon>
    </lineage>
</organism>